<proteinExistence type="predicted"/>
<accession>A0A2I1GZ67</accession>
<feature type="non-terminal residue" evidence="1">
    <location>
        <position position="1"/>
    </location>
</feature>
<dbReference type="VEuPathDB" id="FungiDB:RhiirFUN_010769"/>
<comment type="caution">
    <text evidence="1">The sequence shown here is derived from an EMBL/GenBank/DDBJ whole genome shotgun (WGS) entry which is preliminary data.</text>
</comment>
<sequence length="349" mass="40852">ALLFHLLTDYRYHYHYRYRYHYRHRYRYRYKSPKSTLKSHINMIPTNPNFTYPTNLELNGLESTLKRFANYPESKIKDEIISKLVEEIGLQGRTFHLLTKASLTQCQGTFSSSTSNIIQLLENFKTKELVNIKPDLMISELVKEFDLIKSGYKDISNTLQKISKEFQSHKSFLNNEQNSLNQSILNLKYSIRQEKLNSIKTGIIFGFGIGSLSNFTTVIILPKFDCGLTLFTSMFTGGLLGWYFGNKLSFKFKQEVLIKENQLDNLIQNSQYIDKVMDNIELFKDGVNLFETFWSRHHYHMISTQNFIHNARKGTAQISNFNIKSILISWERAKVSLDNYEMTVDSITK</sequence>
<organism evidence="1 2">
    <name type="scientific">Rhizophagus irregularis</name>
    <dbReference type="NCBI Taxonomy" id="588596"/>
    <lineage>
        <taxon>Eukaryota</taxon>
        <taxon>Fungi</taxon>
        <taxon>Fungi incertae sedis</taxon>
        <taxon>Mucoromycota</taxon>
        <taxon>Glomeromycotina</taxon>
        <taxon>Glomeromycetes</taxon>
        <taxon>Glomerales</taxon>
        <taxon>Glomeraceae</taxon>
        <taxon>Rhizophagus</taxon>
    </lineage>
</organism>
<dbReference type="AlphaFoldDB" id="A0A2I1GZ67"/>
<name>A0A2I1GZ67_9GLOM</name>
<dbReference type="Proteomes" id="UP000234323">
    <property type="component" value="Unassembled WGS sequence"/>
</dbReference>
<gene>
    <name evidence="1" type="ORF">RhiirA4_495164</name>
</gene>
<protein>
    <submittedName>
        <fullName evidence="1">Uncharacterized protein</fullName>
    </submittedName>
</protein>
<reference evidence="1 2" key="1">
    <citation type="submission" date="2015-10" db="EMBL/GenBank/DDBJ databases">
        <title>Genome analyses suggest a sexual origin of heterokaryosis in a supposedly ancient asexual fungus.</title>
        <authorList>
            <person name="Ropars J."/>
            <person name="Sedzielewska K."/>
            <person name="Noel J."/>
            <person name="Charron P."/>
            <person name="Farinelli L."/>
            <person name="Marton T."/>
            <person name="Kruger M."/>
            <person name="Pelin A."/>
            <person name="Brachmann A."/>
            <person name="Corradi N."/>
        </authorList>
    </citation>
    <scope>NUCLEOTIDE SEQUENCE [LARGE SCALE GENOMIC DNA]</scope>
    <source>
        <strain evidence="1 2">A4</strain>
    </source>
</reference>
<dbReference type="VEuPathDB" id="FungiDB:RhiirA1_442737"/>
<keyword evidence="2" id="KW-1185">Reference proteome</keyword>
<evidence type="ECO:0000313" key="2">
    <source>
        <dbReference type="Proteomes" id="UP000234323"/>
    </source>
</evidence>
<dbReference type="EMBL" id="LLXI01001104">
    <property type="protein sequence ID" value="PKY51925.1"/>
    <property type="molecule type" value="Genomic_DNA"/>
</dbReference>
<dbReference type="VEuPathDB" id="FungiDB:FUN_011875"/>
<evidence type="ECO:0000313" key="1">
    <source>
        <dbReference type="EMBL" id="PKY51925.1"/>
    </source>
</evidence>